<reference evidence="2" key="1">
    <citation type="journal article" date="2022" name="bioRxiv">
        <title>Genomics of Preaxostyla Flagellates Illuminates Evolutionary Transitions and the Path Towards Mitochondrial Loss.</title>
        <authorList>
            <person name="Novak L.V.F."/>
            <person name="Treitli S.C."/>
            <person name="Pyrih J."/>
            <person name="Halakuc P."/>
            <person name="Pipaliya S.V."/>
            <person name="Vacek V."/>
            <person name="Brzon O."/>
            <person name="Soukal P."/>
            <person name="Eme L."/>
            <person name="Dacks J.B."/>
            <person name="Karnkowska A."/>
            <person name="Elias M."/>
            <person name="Hampl V."/>
        </authorList>
    </citation>
    <scope>NUCLEOTIDE SEQUENCE</scope>
    <source>
        <strain evidence="2">RCP-MX</strain>
    </source>
</reference>
<proteinExistence type="predicted"/>
<feature type="compositionally biased region" description="Low complexity" evidence="1">
    <location>
        <begin position="605"/>
        <end position="624"/>
    </location>
</feature>
<feature type="compositionally biased region" description="Low complexity" evidence="1">
    <location>
        <begin position="53"/>
        <end position="84"/>
    </location>
</feature>
<organism evidence="2 3">
    <name type="scientific">Paratrimastix pyriformis</name>
    <dbReference type="NCBI Taxonomy" id="342808"/>
    <lineage>
        <taxon>Eukaryota</taxon>
        <taxon>Metamonada</taxon>
        <taxon>Preaxostyla</taxon>
        <taxon>Paratrimastigidae</taxon>
        <taxon>Paratrimastix</taxon>
    </lineage>
</organism>
<gene>
    <name evidence="2" type="ORF">PAPYR_8890</name>
</gene>
<sequence length="777" mass="80703">MKEEEPFFPRLSRLSSHKPPQYDPLAQLEGLPGNSPPKLAAAPVETPRKTPISGSARTPRGPRSSPPGEGLRSSPSELPESTPLADEFSMLLRSMLHPNPSEAPPAISAPSTITRTLLSARSGALTERATSNSPRRFPLASSLPTDRSMPPQQPQETPLIPANSPYKDVWSRLYSTQIPSPRRHIMQSPPRGDLPTSRSSTDASAAAQAAPQLQPKTTSATLQRMMLLVRDRFHGKPLNPEDAALFPADQQQQPSLQQQPVAATRPVGLPVVPSLGLGPGAITPRYLDTTPVLASPRHPGGIPTPCAPAVAPPPAAAAIPAWSPHQPIELPSPTLPHLAAIKPATTTARQPSPTRPEGPLDLGVTYPGPLLVVRPAGAAAAIPGDAEAWGLTERERAVALREMWVAERERRVVEREISHLGLAYANATLQPTPETLFPPLSTFLDTPPPAVAPTLVSLAPSGLHPTHRRVLELYWSQVQSRLAAHFSGVLSPTLAKKSQRTSSPPSSPVPRPGGESASAAEPLPPSTPPPQSFAPSRAATLATTTTPFGSAAPTPLTPDRAATLPGVPSTGVTSTGVTSTGVTSTGVPSTSTMTGVPSTPPAAPSPSTLTSTTLSSLTTTSPTSHLRQGPLTPSPDRSSTSSVSSSDQAVELGPSGPLDLSPAAGLEPPALVSPAPSTGFGGRTAHRLQDTGVDMAVPPQDPEEQQELPARRLPVADYDMGAATAVAPTPSGGDVAPTPVVDLAPAPAAPAEGQTPGTPTAASPVRFDDPFQDDEMY</sequence>
<dbReference type="Proteomes" id="UP001141327">
    <property type="component" value="Unassembled WGS sequence"/>
</dbReference>
<dbReference type="EMBL" id="JAPMOS010000084">
    <property type="protein sequence ID" value="KAJ4456044.1"/>
    <property type="molecule type" value="Genomic_DNA"/>
</dbReference>
<feature type="compositionally biased region" description="Low complexity" evidence="1">
    <location>
        <begin position="634"/>
        <end position="647"/>
    </location>
</feature>
<feature type="compositionally biased region" description="Low complexity" evidence="1">
    <location>
        <begin position="565"/>
        <end position="597"/>
    </location>
</feature>
<feature type="compositionally biased region" description="Low complexity" evidence="1">
    <location>
        <begin position="735"/>
        <end position="762"/>
    </location>
</feature>
<feature type="region of interest" description="Disordered" evidence="1">
    <location>
        <begin position="177"/>
        <end position="219"/>
    </location>
</feature>
<comment type="caution">
    <text evidence="2">The sequence shown here is derived from an EMBL/GenBank/DDBJ whole genome shotgun (WGS) entry which is preliminary data.</text>
</comment>
<evidence type="ECO:0000313" key="2">
    <source>
        <dbReference type="EMBL" id="KAJ4456044.1"/>
    </source>
</evidence>
<feature type="region of interest" description="Disordered" evidence="1">
    <location>
        <begin position="493"/>
        <end position="777"/>
    </location>
</feature>
<keyword evidence="3" id="KW-1185">Reference proteome</keyword>
<evidence type="ECO:0000313" key="3">
    <source>
        <dbReference type="Proteomes" id="UP001141327"/>
    </source>
</evidence>
<name>A0ABQ8U9Q9_9EUKA</name>
<feature type="compositionally biased region" description="Low complexity" evidence="1">
    <location>
        <begin position="195"/>
        <end position="218"/>
    </location>
</feature>
<feature type="compositionally biased region" description="Pro residues" evidence="1">
    <location>
        <begin position="522"/>
        <end position="532"/>
    </location>
</feature>
<protein>
    <submittedName>
        <fullName evidence="2">Uncharacterized protein</fullName>
    </submittedName>
</protein>
<evidence type="ECO:0000256" key="1">
    <source>
        <dbReference type="SAM" id="MobiDB-lite"/>
    </source>
</evidence>
<accession>A0ABQ8U9Q9</accession>
<feature type="compositionally biased region" description="Low complexity" evidence="1">
    <location>
        <begin position="98"/>
        <end position="111"/>
    </location>
</feature>
<feature type="region of interest" description="Disordered" evidence="1">
    <location>
        <begin position="1"/>
        <end position="164"/>
    </location>
</feature>